<reference evidence="1 2" key="1">
    <citation type="journal article" date="2007" name="Nat. Biotechnol.">
        <title>Complete genome sequence of the myxobacterium Sorangium cellulosum.</title>
        <authorList>
            <person name="Schneiker S."/>
            <person name="Perlova O."/>
            <person name="Kaiser O."/>
            <person name="Gerth K."/>
            <person name="Alici A."/>
            <person name="Altmeyer M.O."/>
            <person name="Bartels D."/>
            <person name="Bekel T."/>
            <person name="Beyer S."/>
            <person name="Bode E."/>
            <person name="Bode H.B."/>
            <person name="Bolten C.J."/>
            <person name="Choudhuri J.V."/>
            <person name="Doss S."/>
            <person name="Elnakady Y.A."/>
            <person name="Frank B."/>
            <person name="Gaigalat L."/>
            <person name="Goesmann A."/>
            <person name="Groeger C."/>
            <person name="Gross F."/>
            <person name="Jelsbak L."/>
            <person name="Jelsbak L."/>
            <person name="Kalinowski J."/>
            <person name="Kegler C."/>
            <person name="Knauber T."/>
            <person name="Konietzny S."/>
            <person name="Kopp M."/>
            <person name="Krause L."/>
            <person name="Krug D."/>
            <person name="Linke B."/>
            <person name="Mahmud T."/>
            <person name="Martinez-Arias R."/>
            <person name="McHardy A.C."/>
            <person name="Merai M."/>
            <person name="Meyer F."/>
            <person name="Mormann S."/>
            <person name="Munoz-Dorado J."/>
            <person name="Perez J."/>
            <person name="Pradella S."/>
            <person name="Rachid S."/>
            <person name="Raddatz G."/>
            <person name="Rosenau F."/>
            <person name="Rueckert C."/>
            <person name="Sasse F."/>
            <person name="Scharfe M."/>
            <person name="Schuster S.C."/>
            <person name="Suen G."/>
            <person name="Treuner-Lange A."/>
            <person name="Velicer G.J."/>
            <person name="Vorholter F.-J."/>
            <person name="Weissman K.J."/>
            <person name="Welch R.D."/>
            <person name="Wenzel S.C."/>
            <person name="Whitworth D.E."/>
            <person name="Wilhelm S."/>
            <person name="Wittmann C."/>
            <person name="Bloecker H."/>
            <person name="Puehler A."/>
            <person name="Mueller R."/>
        </authorList>
    </citation>
    <scope>NUCLEOTIDE SEQUENCE [LARGE SCALE GENOMIC DNA]</scope>
    <source>
        <strain evidence="2">So ce56</strain>
    </source>
</reference>
<dbReference type="Proteomes" id="UP000002139">
    <property type="component" value="Chromosome"/>
</dbReference>
<accession>A9FWV5</accession>
<dbReference type="KEGG" id="scl:sce5289"/>
<organism evidence="1 2">
    <name type="scientific">Sorangium cellulosum (strain So ce56)</name>
    <name type="common">Polyangium cellulosum (strain So ce56)</name>
    <dbReference type="NCBI Taxonomy" id="448385"/>
    <lineage>
        <taxon>Bacteria</taxon>
        <taxon>Pseudomonadati</taxon>
        <taxon>Myxococcota</taxon>
        <taxon>Polyangia</taxon>
        <taxon>Polyangiales</taxon>
        <taxon>Polyangiaceae</taxon>
        <taxon>Sorangium</taxon>
    </lineage>
</organism>
<dbReference type="HOGENOM" id="CLU_2289815_0_0_7"/>
<proteinExistence type="predicted"/>
<evidence type="ECO:0000313" key="1">
    <source>
        <dbReference type="EMBL" id="CAN95452.1"/>
    </source>
</evidence>
<protein>
    <submittedName>
        <fullName evidence="1">Uncharacterized protein</fullName>
    </submittedName>
</protein>
<evidence type="ECO:0000313" key="2">
    <source>
        <dbReference type="Proteomes" id="UP000002139"/>
    </source>
</evidence>
<sequence length="101" mass="10540">MNASSFLVENLKALIAIRAAHVVRPLARISGLPWTRWSDIIAPMSKRWLCASGTVFLGGSLWAACGVCEDGVCREATCSDGVMNGDEAGLDCGGPCAACPL</sequence>
<dbReference type="EMBL" id="AM746676">
    <property type="protein sequence ID" value="CAN95452.1"/>
    <property type="molecule type" value="Genomic_DNA"/>
</dbReference>
<name>A9FWV5_SORC5</name>
<gene>
    <name evidence="1" type="ordered locus">sce5289</name>
</gene>
<keyword evidence="2" id="KW-1185">Reference proteome</keyword>
<dbReference type="AlphaFoldDB" id="A9FWV5"/>